<dbReference type="Gene3D" id="3.40.630.30">
    <property type="match status" value="1"/>
</dbReference>
<dbReference type="InterPro" id="IPR000182">
    <property type="entry name" value="GNAT_dom"/>
</dbReference>
<dbReference type="GO" id="GO:0016747">
    <property type="term" value="F:acyltransferase activity, transferring groups other than amino-acyl groups"/>
    <property type="evidence" value="ECO:0007669"/>
    <property type="project" value="InterPro"/>
</dbReference>
<reference evidence="2 3" key="1">
    <citation type="submission" date="2020-01" db="EMBL/GenBank/DDBJ databases">
        <title>Whole genome and functional gene identification of agarase of Vibrio HN897.</title>
        <authorList>
            <person name="Liu Y."/>
            <person name="Zhao Z."/>
        </authorList>
    </citation>
    <scope>NUCLEOTIDE SEQUENCE [LARGE SCALE GENOMIC DNA]</scope>
    <source>
        <strain evidence="2 3">HN897</strain>
    </source>
</reference>
<feature type="domain" description="N-acetyltransferase" evidence="1">
    <location>
        <begin position="4"/>
        <end position="150"/>
    </location>
</feature>
<name>A0A7Z2YEL8_9VIBR</name>
<keyword evidence="3" id="KW-1185">Reference proteome</keyword>
<sequence>MSAIEIRPGTLEEVVQVVEQITEFARKETTDSLALRLDDKQGVLVLVALEGEQLLGFKIGYQIDQQTYYSWFGGVSPAARNKGVAQKLLDRQEAWVADRGYRGLKVKSRNQFPSMLRLLIRNGYQIEDFESVDPLRESRIHFIKSLVDLK</sequence>
<dbReference type="Pfam" id="PF00583">
    <property type="entry name" value="Acetyltransf_1"/>
    <property type="match status" value="1"/>
</dbReference>
<evidence type="ECO:0000313" key="3">
    <source>
        <dbReference type="Proteomes" id="UP000464262"/>
    </source>
</evidence>
<evidence type="ECO:0000259" key="1">
    <source>
        <dbReference type="PROSITE" id="PS51186"/>
    </source>
</evidence>
<proteinExistence type="predicted"/>
<dbReference type="PROSITE" id="PS51186">
    <property type="entry name" value="GNAT"/>
    <property type="match status" value="1"/>
</dbReference>
<dbReference type="EMBL" id="CP047475">
    <property type="protein sequence ID" value="QIA64592.1"/>
    <property type="molecule type" value="Genomic_DNA"/>
</dbReference>
<dbReference type="KEGG" id="vas:GT360_14345"/>
<dbReference type="Proteomes" id="UP000464262">
    <property type="component" value="Chromosome 1"/>
</dbReference>
<dbReference type="AlphaFoldDB" id="A0A7Z2YEL8"/>
<protein>
    <submittedName>
        <fullName evidence="2">GNAT family N-acetyltransferase</fullName>
    </submittedName>
</protein>
<gene>
    <name evidence="2" type="ORF">GT360_14345</name>
</gene>
<keyword evidence="2" id="KW-0808">Transferase</keyword>
<dbReference type="InterPro" id="IPR016181">
    <property type="entry name" value="Acyl_CoA_acyltransferase"/>
</dbReference>
<dbReference type="SUPFAM" id="SSF55729">
    <property type="entry name" value="Acyl-CoA N-acyltransferases (Nat)"/>
    <property type="match status" value="1"/>
</dbReference>
<dbReference type="CDD" id="cd04301">
    <property type="entry name" value="NAT_SF"/>
    <property type="match status" value="1"/>
</dbReference>
<accession>A0A7Z2YEL8</accession>
<organism evidence="2 3">
    <name type="scientific">Vibrio astriarenae</name>
    <dbReference type="NCBI Taxonomy" id="1481923"/>
    <lineage>
        <taxon>Bacteria</taxon>
        <taxon>Pseudomonadati</taxon>
        <taxon>Pseudomonadota</taxon>
        <taxon>Gammaproteobacteria</taxon>
        <taxon>Vibrionales</taxon>
        <taxon>Vibrionaceae</taxon>
        <taxon>Vibrio</taxon>
    </lineage>
</organism>
<dbReference type="RefSeq" id="WP_164649498.1">
    <property type="nucleotide sequence ID" value="NZ_CP047475.1"/>
</dbReference>
<evidence type="ECO:0000313" key="2">
    <source>
        <dbReference type="EMBL" id="QIA64592.1"/>
    </source>
</evidence>